<dbReference type="AlphaFoldDB" id="W4F9E7"/>
<accession>W4F9E7</accession>
<organism evidence="2">
    <name type="scientific">Aphanomyces astaci</name>
    <name type="common">Crayfish plague agent</name>
    <dbReference type="NCBI Taxonomy" id="112090"/>
    <lineage>
        <taxon>Eukaryota</taxon>
        <taxon>Sar</taxon>
        <taxon>Stramenopiles</taxon>
        <taxon>Oomycota</taxon>
        <taxon>Saprolegniomycetes</taxon>
        <taxon>Saprolegniales</taxon>
        <taxon>Verrucalvaceae</taxon>
        <taxon>Aphanomyces</taxon>
    </lineage>
</organism>
<evidence type="ECO:0000256" key="1">
    <source>
        <dbReference type="SAM" id="SignalP"/>
    </source>
</evidence>
<feature type="non-terminal residue" evidence="2">
    <location>
        <position position="60"/>
    </location>
</feature>
<feature type="signal peptide" evidence="1">
    <location>
        <begin position="1"/>
        <end position="20"/>
    </location>
</feature>
<reference evidence="2" key="1">
    <citation type="submission" date="2013-12" db="EMBL/GenBank/DDBJ databases">
        <title>The Genome Sequence of Aphanomyces astaci APO3.</title>
        <authorList>
            <consortium name="The Broad Institute Genomics Platform"/>
            <person name="Russ C."/>
            <person name="Tyler B."/>
            <person name="van West P."/>
            <person name="Dieguez-Uribeondo J."/>
            <person name="Young S.K."/>
            <person name="Zeng Q."/>
            <person name="Gargeya S."/>
            <person name="Fitzgerald M."/>
            <person name="Abouelleil A."/>
            <person name="Alvarado L."/>
            <person name="Chapman S.B."/>
            <person name="Gainer-Dewar J."/>
            <person name="Goldberg J."/>
            <person name="Griggs A."/>
            <person name="Gujja S."/>
            <person name="Hansen M."/>
            <person name="Howarth C."/>
            <person name="Imamovic A."/>
            <person name="Ireland A."/>
            <person name="Larimer J."/>
            <person name="McCowan C."/>
            <person name="Murphy C."/>
            <person name="Pearson M."/>
            <person name="Poon T.W."/>
            <person name="Priest M."/>
            <person name="Roberts A."/>
            <person name="Saif S."/>
            <person name="Shea T."/>
            <person name="Sykes S."/>
            <person name="Wortman J."/>
            <person name="Nusbaum C."/>
            <person name="Birren B."/>
        </authorList>
    </citation>
    <scope>NUCLEOTIDE SEQUENCE [LARGE SCALE GENOMIC DNA]</scope>
    <source>
        <strain evidence="2">APO3</strain>
    </source>
</reference>
<gene>
    <name evidence="2" type="ORF">H257_18961</name>
</gene>
<protein>
    <submittedName>
        <fullName evidence="2">Uncharacterized protein</fullName>
    </submittedName>
</protein>
<keyword evidence="1" id="KW-0732">Signal</keyword>
<feature type="chain" id="PRO_5004840109" evidence="1">
    <location>
        <begin position="21"/>
        <end position="60"/>
    </location>
</feature>
<dbReference type="VEuPathDB" id="FungiDB:H257_18961"/>
<dbReference type="RefSeq" id="XP_009846414.1">
    <property type="nucleotide sequence ID" value="XM_009848112.1"/>
</dbReference>
<evidence type="ECO:0000313" key="2">
    <source>
        <dbReference type="EMBL" id="ETV64100.1"/>
    </source>
</evidence>
<sequence>MFAVSSALGLLCVGLQKMQAERDEINHAAVLEAPACMPVDLAKMRPKLFLDDILMPRLAR</sequence>
<name>W4F9E7_APHAT</name>
<dbReference type="GeneID" id="20820957"/>
<dbReference type="EMBL" id="KI913398">
    <property type="protein sequence ID" value="ETV64100.1"/>
    <property type="molecule type" value="Genomic_DNA"/>
</dbReference>
<proteinExistence type="predicted"/>